<keyword evidence="1" id="KW-1133">Transmembrane helix</keyword>
<keyword evidence="1" id="KW-0472">Membrane</keyword>
<gene>
    <name evidence="2" type="ORF">ABIE04_003553</name>
</gene>
<evidence type="ECO:0000256" key="1">
    <source>
        <dbReference type="SAM" id="Phobius"/>
    </source>
</evidence>
<reference evidence="2 3" key="1">
    <citation type="submission" date="2024-06" db="EMBL/GenBank/DDBJ databases">
        <title>Sorghum-associated microbial communities from plants grown in Nebraska, USA.</title>
        <authorList>
            <person name="Schachtman D."/>
        </authorList>
    </citation>
    <scope>NUCLEOTIDE SEQUENCE [LARGE SCALE GENOMIC DNA]</scope>
    <source>
        <strain evidence="2 3">1757</strain>
    </source>
</reference>
<name>A0ABV2Q1J1_9GAMM</name>
<protein>
    <submittedName>
        <fullName evidence="2">Uncharacterized protein</fullName>
    </submittedName>
</protein>
<dbReference type="RefSeq" id="WP_354553265.1">
    <property type="nucleotide sequence ID" value="NZ_JBEPSD010000007.1"/>
</dbReference>
<keyword evidence="3" id="KW-1185">Reference proteome</keyword>
<feature type="transmembrane region" description="Helical" evidence="1">
    <location>
        <begin position="43"/>
        <end position="63"/>
    </location>
</feature>
<keyword evidence="1" id="KW-0812">Transmembrane</keyword>
<proteinExistence type="predicted"/>
<evidence type="ECO:0000313" key="2">
    <source>
        <dbReference type="EMBL" id="MET4571169.1"/>
    </source>
</evidence>
<comment type="caution">
    <text evidence="2">The sequence shown here is derived from an EMBL/GenBank/DDBJ whole genome shotgun (WGS) entry which is preliminary data.</text>
</comment>
<organism evidence="2 3">
    <name type="scientific">Rhodanobacter soli</name>
    <dbReference type="NCBI Taxonomy" id="590609"/>
    <lineage>
        <taxon>Bacteria</taxon>
        <taxon>Pseudomonadati</taxon>
        <taxon>Pseudomonadota</taxon>
        <taxon>Gammaproteobacteria</taxon>
        <taxon>Lysobacterales</taxon>
        <taxon>Rhodanobacteraceae</taxon>
        <taxon>Rhodanobacter</taxon>
    </lineage>
</organism>
<feature type="transmembrane region" description="Helical" evidence="1">
    <location>
        <begin position="75"/>
        <end position="98"/>
    </location>
</feature>
<feature type="transmembrane region" description="Helical" evidence="1">
    <location>
        <begin position="20"/>
        <end position="37"/>
    </location>
</feature>
<accession>A0ABV2Q1J1</accession>
<evidence type="ECO:0000313" key="3">
    <source>
        <dbReference type="Proteomes" id="UP001549251"/>
    </source>
</evidence>
<dbReference type="EMBL" id="JBEPSD010000007">
    <property type="protein sequence ID" value="MET4571169.1"/>
    <property type="molecule type" value="Genomic_DNA"/>
</dbReference>
<sequence length="99" mass="11573">MTPKAYAKYANKLLVYRRAIFVVMLAGMVLFILLIIIKHPVAGFAIAGPFILIPWVIFLLCYWFRQNNYRWSIILWLQAIMLDILIIIALSWPFIVIFG</sequence>
<dbReference type="Proteomes" id="UP001549251">
    <property type="component" value="Unassembled WGS sequence"/>
</dbReference>